<evidence type="ECO:0000313" key="1">
    <source>
        <dbReference type="EMBL" id="RYJ40908.1"/>
    </source>
</evidence>
<sequence length="146" mass="16732">MKNILFTGIFILLVNSLIAQKVNVYPKNSYVEENLDLNAVSLIFSQSIDAADFETRLNYPDERISNLDLNHDGKVDYLRVSEKIQNNIKIIIIQSEIKPNIFEDVATINIIMNSRNTGYSNDSGIRAKDIIIPFVFTVLDVFLHRR</sequence>
<dbReference type="AlphaFoldDB" id="A0A444W5F7"/>
<gene>
    <name evidence="1" type="ORF">NU08_0345</name>
</gene>
<dbReference type="EMBL" id="JUIV01000001">
    <property type="protein sequence ID" value="RYJ40908.1"/>
    <property type="molecule type" value="Genomic_DNA"/>
</dbReference>
<dbReference type="RefSeq" id="WP_129745529.1">
    <property type="nucleotide sequence ID" value="NZ_JUIV01000001.1"/>
</dbReference>
<name>A0A444W5F7_9FLAO</name>
<protein>
    <submittedName>
        <fullName evidence="1">Uncharacterized protein</fullName>
    </submittedName>
</protein>
<accession>A0A444W5F7</accession>
<dbReference type="Proteomes" id="UP000290433">
    <property type="component" value="Unassembled WGS sequence"/>
</dbReference>
<reference evidence="1 2" key="1">
    <citation type="submission" date="2014-12" db="EMBL/GenBank/DDBJ databases">
        <title>Genome sequence of Flavobacterium anhuiense RCM74.</title>
        <authorList>
            <person name="Kim J.F."/>
            <person name="Song J.Y."/>
            <person name="Kwak M.-J."/>
            <person name="Lee S.-W."/>
        </authorList>
    </citation>
    <scope>NUCLEOTIDE SEQUENCE [LARGE SCALE GENOMIC DNA]</scope>
    <source>
        <strain evidence="1 2">RCM74</strain>
    </source>
</reference>
<proteinExistence type="predicted"/>
<comment type="caution">
    <text evidence="1">The sequence shown here is derived from an EMBL/GenBank/DDBJ whole genome shotgun (WGS) entry which is preliminary data.</text>
</comment>
<organism evidence="1 2">
    <name type="scientific">Flavobacterium anhuiense</name>
    <dbReference type="NCBI Taxonomy" id="459526"/>
    <lineage>
        <taxon>Bacteria</taxon>
        <taxon>Pseudomonadati</taxon>
        <taxon>Bacteroidota</taxon>
        <taxon>Flavobacteriia</taxon>
        <taxon>Flavobacteriales</taxon>
        <taxon>Flavobacteriaceae</taxon>
        <taxon>Flavobacterium</taxon>
    </lineage>
</organism>
<dbReference type="OrthoDB" id="1359822at2"/>
<evidence type="ECO:0000313" key="2">
    <source>
        <dbReference type="Proteomes" id="UP000290433"/>
    </source>
</evidence>